<dbReference type="InterPro" id="IPR053810">
    <property type="entry name" value="DUF6952"/>
</dbReference>
<gene>
    <name evidence="1" type="ORF">ESA94_20925</name>
</gene>
<dbReference type="EMBL" id="SDHW01000010">
    <property type="protein sequence ID" value="RXK57517.1"/>
    <property type="molecule type" value="Genomic_DNA"/>
</dbReference>
<reference evidence="1 2" key="1">
    <citation type="submission" date="2019-01" db="EMBL/GenBank/DDBJ databases">
        <title>Lacibacter sp. strain TTM-7.</title>
        <authorList>
            <person name="Chen W.-M."/>
        </authorList>
    </citation>
    <scope>NUCLEOTIDE SEQUENCE [LARGE SCALE GENOMIC DNA]</scope>
    <source>
        <strain evidence="1 2">TTM-7</strain>
    </source>
</reference>
<protein>
    <submittedName>
        <fullName evidence="1">Uncharacterized protein</fullName>
    </submittedName>
</protein>
<dbReference type="Proteomes" id="UP000290204">
    <property type="component" value="Unassembled WGS sequence"/>
</dbReference>
<accession>A0A4Q1CDS8</accession>
<proteinExistence type="predicted"/>
<name>A0A4Q1CDS8_9BACT</name>
<keyword evidence="2" id="KW-1185">Reference proteome</keyword>
<dbReference type="RefSeq" id="WP_129132916.1">
    <property type="nucleotide sequence ID" value="NZ_SDHW01000010.1"/>
</dbReference>
<dbReference type="AlphaFoldDB" id="A0A4Q1CDS8"/>
<evidence type="ECO:0000313" key="1">
    <source>
        <dbReference type="EMBL" id="RXK57517.1"/>
    </source>
</evidence>
<evidence type="ECO:0000313" key="2">
    <source>
        <dbReference type="Proteomes" id="UP000290204"/>
    </source>
</evidence>
<organism evidence="1 2">
    <name type="scientific">Lacibacter luteus</name>
    <dbReference type="NCBI Taxonomy" id="2508719"/>
    <lineage>
        <taxon>Bacteria</taxon>
        <taxon>Pseudomonadati</taxon>
        <taxon>Bacteroidota</taxon>
        <taxon>Chitinophagia</taxon>
        <taxon>Chitinophagales</taxon>
        <taxon>Chitinophagaceae</taxon>
        <taxon>Lacibacter</taxon>
    </lineage>
</organism>
<dbReference type="OrthoDB" id="1149088at2"/>
<sequence length="82" mass="8975">MKLPVIRKIQQTCSVEEIETAIRVLENTSEASSLKPEEVDVIGELISNMCGALEVHRMIADGMAEKDAANAFMKKVLGSIDK</sequence>
<dbReference type="Pfam" id="PF22264">
    <property type="entry name" value="DUF6952"/>
    <property type="match status" value="1"/>
</dbReference>
<comment type="caution">
    <text evidence="1">The sequence shown here is derived from an EMBL/GenBank/DDBJ whole genome shotgun (WGS) entry which is preliminary data.</text>
</comment>